<keyword evidence="3 5" id="KW-1133">Transmembrane helix</keyword>
<evidence type="ECO:0000256" key="4">
    <source>
        <dbReference type="ARBA" id="ARBA00023136"/>
    </source>
</evidence>
<protein>
    <submittedName>
        <fullName evidence="7">Tetraspanin</fullName>
    </submittedName>
</protein>
<feature type="transmembrane region" description="Helical" evidence="5">
    <location>
        <begin position="49"/>
        <end position="73"/>
    </location>
</feature>
<dbReference type="STRING" id="70415.A0A5S6QMT4"/>
<feature type="transmembrane region" description="Helical" evidence="5">
    <location>
        <begin position="146"/>
        <end position="166"/>
    </location>
</feature>
<proteinExistence type="predicted"/>
<accession>A0A5S6QMT4</accession>
<dbReference type="GO" id="GO:0016020">
    <property type="term" value="C:membrane"/>
    <property type="evidence" value="ECO:0007669"/>
    <property type="project" value="UniProtKB-SubCell"/>
</dbReference>
<dbReference type="AlphaFoldDB" id="A0A5S6QMT4"/>
<feature type="transmembrane region" description="Helical" evidence="5">
    <location>
        <begin position="317"/>
        <end position="337"/>
    </location>
</feature>
<dbReference type="WBParaSite" id="TMUE_2000008167.2">
    <property type="protein sequence ID" value="TMUE_2000008167.2"/>
    <property type="gene ID" value="WBGene00289052"/>
</dbReference>
<keyword evidence="6" id="KW-1185">Reference proteome</keyword>
<reference evidence="6" key="1">
    <citation type="submission" date="2014-03" db="EMBL/GenBank/DDBJ databases">
        <title>The whipworm genome and dual-species transcriptomics of an intimate host-pathogen interaction.</title>
        <authorList>
            <person name="Foth B.J."/>
            <person name="Tsai I.J."/>
            <person name="Reid A.J."/>
            <person name="Bancroft A.J."/>
            <person name="Nichol S."/>
            <person name="Tracey A."/>
            <person name="Holroyd N."/>
            <person name="Cotton J.A."/>
            <person name="Stanley E.J."/>
            <person name="Zarowiecki M."/>
            <person name="Liu J.Z."/>
            <person name="Huckvale T."/>
            <person name="Cooper P.J."/>
            <person name="Grencis R.K."/>
            <person name="Berriman M."/>
        </authorList>
    </citation>
    <scope>NUCLEOTIDE SEQUENCE [LARGE SCALE GENOMIC DNA]</scope>
    <source>
        <strain evidence="6">Edinburgh</strain>
    </source>
</reference>
<name>A0A5S6QMT4_TRIMR</name>
<organism evidence="6 7">
    <name type="scientific">Trichuris muris</name>
    <name type="common">Mouse whipworm</name>
    <dbReference type="NCBI Taxonomy" id="70415"/>
    <lineage>
        <taxon>Eukaryota</taxon>
        <taxon>Metazoa</taxon>
        <taxon>Ecdysozoa</taxon>
        <taxon>Nematoda</taxon>
        <taxon>Enoplea</taxon>
        <taxon>Dorylaimia</taxon>
        <taxon>Trichinellida</taxon>
        <taxon>Trichuridae</taxon>
        <taxon>Trichuris</taxon>
    </lineage>
</organism>
<reference evidence="7" key="2">
    <citation type="submission" date="2019-12" db="UniProtKB">
        <authorList>
            <consortium name="WormBaseParasite"/>
        </authorList>
    </citation>
    <scope>IDENTIFICATION</scope>
</reference>
<evidence type="ECO:0000256" key="2">
    <source>
        <dbReference type="ARBA" id="ARBA00022692"/>
    </source>
</evidence>
<evidence type="ECO:0000313" key="7">
    <source>
        <dbReference type="WBParaSite" id="TMUE_2000008167.1"/>
    </source>
</evidence>
<keyword evidence="2 5" id="KW-0812">Transmembrane</keyword>
<evidence type="ECO:0000256" key="5">
    <source>
        <dbReference type="SAM" id="Phobius"/>
    </source>
</evidence>
<dbReference type="WBParaSite" id="TMUE_2000008167.1">
    <property type="protein sequence ID" value="TMUE_2000008167.1"/>
    <property type="gene ID" value="WBGene00289052"/>
</dbReference>
<feature type="transmembrane region" description="Helical" evidence="5">
    <location>
        <begin position="107"/>
        <end position="134"/>
    </location>
</feature>
<keyword evidence="4 5" id="KW-0472">Membrane</keyword>
<comment type="subcellular location">
    <subcellularLocation>
        <location evidence="1">Membrane</location>
        <topology evidence="1">Multi-pass membrane protein</topology>
    </subcellularLocation>
</comment>
<dbReference type="Pfam" id="PF00335">
    <property type="entry name" value="Tetraspanin"/>
    <property type="match status" value="1"/>
</dbReference>
<evidence type="ECO:0000256" key="3">
    <source>
        <dbReference type="ARBA" id="ARBA00022989"/>
    </source>
</evidence>
<sequence>MLSSRLRRMRTISEQRIRRRLRRLRARRKAKKLQDYDEREEKSSHDYKWLIFPLRCVMFLTCCGMIAFCSYMVHTASKVLTEYRAIFDPVKISDGNLLSMLVPTFSLETYVCVGVFILAIYLILANLVGLHAAFLNSKIQARLYSYSLLFPVLVGGAALVICMFVSEAERDGYVASAYEIGLRQLYGSGQILDIWTLAVDTVQVEKKCCGFNASALARDNNTATYLTILYWLESTNWGAKQADGVNYNESAIVPFVPVSCCIKRESGCNTGVLSDRLAWDNQKETYWASKIYAVGCQDRLPGIGEFCFGIGNPVLTMFYVTIAILFCSMTFSFFLSMGMDDGVNSAK</sequence>
<evidence type="ECO:0000256" key="1">
    <source>
        <dbReference type="ARBA" id="ARBA00004141"/>
    </source>
</evidence>
<dbReference type="InterPro" id="IPR018499">
    <property type="entry name" value="Tetraspanin/Peripherin"/>
</dbReference>
<evidence type="ECO:0000313" key="6">
    <source>
        <dbReference type="Proteomes" id="UP000046395"/>
    </source>
</evidence>
<dbReference type="Proteomes" id="UP000046395">
    <property type="component" value="Unassembled WGS sequence"/>
</dbReference>